<dbReference type="EMBL" id="CP011509">
    <property type="protein sequence ID" value="AKJ03069.1"/>
    <property type="molecule type" value="Genomic_DNA"/>
</dbReference>
<sequence>MSRNRASLSIVEIPAFTHHPAQPVERGCHSQRVPLCIRCLHSSRKAS</sequence>
<gene>
    <name evidence="1" type="ORF">AA314_04695</name>
</gene>
<evidence type="ECO:0000313" key="2">
    <source>
        <dbReference type="Proteomes" id="UP000035579"/>
    </source>
</evidence>
<reference evidence="1 2" key="1">
    <citation type="submission" date="2015-05" db="EMBL/GenBank/DDBJ databases">
        <title>Genome assembly of Archangium gephyra DSM 2261.</title>
        <authorList>
            <person name="Sharma G."/>
            <person name="Subramanian S."/>
        </authorList>
    </citation>
    <scope>NUCLEOTIDE SEQUENCE [LARGE SCALE GENOMIC DNA]</scope>
    <source>
        <strain evidence="1 2">DSM 2261</strain>
    </source>
</reference>
<proteinExistence type="predicted"/>
<protein>
    <submittedName>
        <fullName evidence="1">Uncharacterized protein</fullName>
    </submittedName>
</protein>
<name>A0AAC8Q918_9BACT</name>
<evidence type="ECO:0000313" key="1">
    <source>
        <dbReference type="EMBL" id="AKJ03069.1"/>
    </source>
</evidence>
<organism evidence="1 2">
    <name type="scientific">Archangium gephyra</name>
    <dbReference type="NCBI Taxonomy" id="48"/>
    <lineage>
        <taxon>Bacteria</taxon>
        <taxon>Pseudomonadati</taxon>
        <taxon>Myxococcota</taxon>
        <taxon>Myxococcia</taxon>
        <taxon>Myxococcales</taxon>
        <taxon>Cystobacterineae</taxon>
        <taxon>Archangiaceae</taxon>
        <taxon>Archangium</taxon>
    </lineage>
</organism>
<dbReference type="KEGG" id="age:AA314_04695"/>
<dbReference type="AlphaFoldDB" id="A0AAC8Q918"/>
<dbReference type="Proteomes" id="UP000035579">
    <property type="component" value="Chromosome"/>
</dbReference>
<accession>A0AAC8Q918</accession>